<evidence type="ECO:0000313" key="6">
    <source>
        <dbReference type="EMBL" id="KRN26336.1"/>
    </source>
</evidence>
<dbReference type="CDD" id="cd00038">
    <property type="entry name" value="CAP_ED"/>
    <property type="match status" value="1"/>
</dbReference>
<evidence type="ECO:0000259" key="5">
    <source>
        <dbReference type="PROSITE" id="PS51063"/>
    </source>
</evidence>
<dbReference type="AlphaFoldDB" id="A0A0R2FD28"/>
<dbReference type="Pfam" id="PF00027">
    <property type="entry name" value="cNMP_binding"/>
    <property type="match status" value="1"/>
</dbReference>
<organism evidence="6 7">
    <name type="scientific">Secundilactobacillus similis DSM 23365 = JCM 2765</name>
    <dbReference type="NCBI Taxonomy" id="1423804"/>
    <lineage>
        <taxon>Bacteria</taxon>
        <taxon>Bacillati</taxon>
        <taxon>Bacillota</taxon>
        <taxon>Bacilli</taxon>
        <taxon>Lactobacillales</taxon>
        <taxon>Lactobacillaceae</taxon>
        <taxon>Secundilactobacillus</taxon>
    </lineage>
</organism>
<keyword evidence="3" id="KW-0804">Transcription</keyword>
<dbReference type="GO" id="GO:0003700">
    <property type="term" value="F:DNA-binding transcription factor activity"/>
    <property type="evidence" value="ECO:0007669"/>
    <property type="project" value="TreeGrafter"/>
</dbReference>
<dbReference type="InterPro" id="IPR050397">
    <property type="entry name" value="Env_Response_Regulators"/>
</dbReference>
<dbReference type="SUPFAM" id="SSF46785">
    <property type="entry name" value="Winged helix' DNA-binding domain"/>
    <property type="match status" value="1"/>
</dbReference>
<dbReference type="InterPro" id="IPR000595">
    <property type="entry name" value="cNMP-bd_dom"/>
</dbReference>
<dbReference type="GO" id="GO:0005829">
    <property type="term" value="C:cytosol"/>
    <property type="evidence" value="ECO:0007669"/>
    <property type="project" value="TreeGrafter"/>
</dbReference>
<evidence type="ECO:0000256" key="2">
    <source>
        <dbReference type="ARBA" id="ARBA00023125"/>
    </source>
</evidence>
<dbReference type="PROSITE" id="PS51063">
    <property type="entry name" value="HTH_CRP_2"/>
    <property type="match status" value="1"/>
</dbReference>
<evidence type="ECO:0000259" key="4">
    <source>
        <dbReference type="PROSITE" id="PS50042"/>
    </source>
</evidence>
<dbReference type="InterPro" id="IPR012318">
    <property type="entry name" value="HTH_CRP"/>
</dbReference>
<sequence length="233" mass="26538">MTQTQSTTTYRAFLKQQAEFRAFETQEFDQLTTHLQVKQYAKGQILFDQGDRRDRFYYVIKGVIRLERVDASGSFSFINYVKAQKAFPYRGLDLDPDYPYTAMALTPITIAVFDMADFETVVAENRAVSQQVIRQMSQLIERTETRLQRMVTSSAARRVQQALLILGTDLGQPINETEIEIPYPMTLIELAHISGTTRETAGQVVNKLVAAGTISYQRKRFRFSPSVLGALTK</sequence>
<comment type="caution">
    <text evidence="6">The sequence shown here is derived from an EMBL/GenBank/DDBJ whole genome shotgun (WGS) entry which is preliminary data.</text>
</comment>
<gene>
    <name evidence="6" type="ORF">FD14_GL002237</name>
</gene>
<evidence type="ECO:0000256" key="3">
    <source>
        <dbReference type="ARBA" id="ARBA00023163"/>
    </source>
</evidence>
<accession>A0A0R2FD28</accession>
<dbReference type="InterPro" id="IPR018490">
    <property type="entry name" value="cNMP-bd_dom_sf"/>
</dbReference>
<dbReference type="InterPro" id="IPR036388">
    <property type="entry name" value="WH-like_DNA-bd_sf"/>
</dbReference>
<dbReference type="Pfam" id="PF13545">
    <property type="entry name" value="HTH_Crp_2"/>
    <property type="match status" value="1"/>
</dbReference>
<dbReference type="Gene3D" id="2.60.120.10">
    <property type="entry name" value="Jelly Rolls"/>
    <property type="match status" value="1"/>
</dbReference>
<dbReference type="RefSeq" id="WP_057151646.1">
    <property type="nucleotide sequence ID" value="NZ_AYZM01000036.1"/>
</dbReference>
<proteinExistence type="predicted"/>
<dbReference type="PATRIC" id="fig|1423804.4.peg.2429"/>
<protein>
    <submittedName>
        <fullName evidence="6">cAMP-binding protein</fullName>
    </submittedName>
</protein>
<name>A0A0R2FD28_9LACO</name>
<reference evidence="6 7" key="1">
    <citation type="journal article" date="2015" name="Genome Announc.">
        <title>Expanding the biotechnology potential of lactobacilli through comparative genomics of 213 strains and associated genera.</title>
        <authorList>
            <person name="Sun Z."/>
            <person name="Harris H.M."/>
            <person name="McCann A."/>
            <person name="Guo C."/>
            <person name="Argimon S."/>
            <person name="Zhang W."/>
            <person name="Yang X."/>
            <person name="Jeffery I.B."/>
            <person name="Cooney J.C."/>
            <person name="Kagawa T.F."/>
            <person name="Liu W."/>
            <person name="Song Y."/>
            <person name="Salvetti E."/>
            <person name="Wrobel A."/>
            <person name="Rasinkangas P."/>
            <person name="Parkhill J."/>
            <person name="Rea M.C."/>
            <person name="O'Sullivan O."/>
            <person name="Ritari J."/>
            <person name="Douillard F.P."/>
            <person name="Paul Ross R."/>
            <person name="Yang R."/>
            <person name="Briner A.E."/>
            <person name="Felis G.E."/>
            <person name="de Vos W.M."/>
            <person name="Barrangou R."/>
            <person name="Klaenhammer T.R."/>
            <person name="Caufield P.W."/>
            <person name="Cui Y."/>
            <person name="Zhang H."/>
            <person name="O'Toole P.W."/>
        </authorList>
    </citation>
    <scope>NUCLEOTIDE SEQUENCE [LARGE SCALE GENOMIC DNA]</scope>
    <source>
        <strain evidence="6 7">DSM 23365</strain>
    </source>
</reference>
<dbReference type="Gene3D" id="1.10.10.10">
    <property type="entry name" value="Winged helix-like DNA-binding domain superfamily/Winged helix DNA-binding domain"/>
    <property type="match status" value="1"/>
</dbReference>
<dbReference type="InterPro" id="IPR036390">
    <property type="entry name" value="WH_DNA-bd_sf"/>
</dbReference>
<dbReference type="STRING" id="1423804.FD14_GL002237"/>
<dbReference type="PROSITE" id="PS50042">
    <property type="entry name" value="CNMP_BINDING_3"/>
    <property type="match status" value="1"/>
</dbReference>
<evidence type="ECO:0000256" key="1">
    <source>
        <dbReference type="ARBA" id="ARBA00023015"/>
    </source>
</evidence>
<dbReference type="EMBL" id="AYZM01000036">
    <property type="protein sequence ID" value="KRN26336.1"/>
    <property type="molecule type" value="Genomic_DNA"/>
</dbReference>
<evidence type="ECO:0000313" key="7">
    <source>
        <dbReference type="Proteomes" id="UP000051442"/>
    </source>
</evidence>
<dbReference type="SMART" id="SM00100">
    <property type="entry name" value="cNMP"/>
    <property type="match status" value="1"/>
</dbReference>
<dbReference type="InterPro" id="IPR014710">
    <property type="entry name" value="RmlC-like_jellyroll"/>
</dbReference>
<feature type="domain" description="HTH crp-type" evidence="5">
    <location>
        <begin position="153"/>
        <end position="227"/>
    </location>
</feature>
<dbReference type="SUPFAM" id="SSF51206">
    <property type="entry name" value="cAMP-binding domain-like"/>
    <property type="match status" value="1"/>
</dbReference>
<feature type="domain" description="Cyclic nucleotide-binding" evidence="4">
    <location>
        <begin position="19"/>
        <end position="139"/>
    </location>
</feature>
<dbReference type="OrthoDB" id="9810708at2"/>
<dbReference type="GO" id="GO:0003677">
    <property type="term" value="F:DNA binding"/>
    <property type="evidence" value="ECO:0007669"/>
    <property type="project" value="UniProtKB-KW"/>
</dbReference>
<keyword evidence="1" id="KW-0805">Transcription regulation</keyword>
<dbReference type="Proteomes" id="UP000051442">
    <property type="component" value="Unassembled WGS sequence"/>
</dbReference>
<keyword evidence="7" id="KW-1185">Reference proteome</keyword>
<dbReference type="PANTHER" id="PTHR24567">
    <property type="entry name" value="CRP FAMILY TRANSCRIPTIONAL REGULATORY PROTEIN"/>
    <property type="match status" value="1"/>
</dbReference>
<dbReference type="PANTHER" id="PTHR24567:SF74">
    <property type="entry name" value="HTH-TYPE TRANSCRIPTIONAL REGULATOR ARCR"/>
    <property type="match status" value="1"/>
</dbReference>
<keyword evidence="2" id="KW-0238">DNA-binding</keyword>